<sequence length="204" mass="22896">MESIESLEKKLRPRGEVSIIGCGRLGVRVAMNLMEVHRGGPEKIYLFDRGKIEKDDIIHRKLGGKVGEYKVKFLERFYSERVVGIPTNIKVDNLHLIKGDVAIICIAGGDTIPTRLMIIEYCKIRGIKTIGTDGVFGIDEKVKVSDAKYTTGPARYLKLKEEGHTVVGTGKHIKDKEPITPYILDEIGKKMVIECLKVLNSIYR</sequence>
<protein>
    <recommendedName>
        <fullName evidence="1">THIF-type NAD/FAD binding fold domain-containing protein</fullName>
    </recommendedName>
</protein>
<dbReference type="Proteomes" id="UP000618343">
    <property type="component" value="Unassembled WGS sequence"/>
</dbReference>
<evidence type="ECO:0000259" key="1">
    <source>
        <dbReference type="Pfam" id="PF00899"/>
    </source>
</evidence>
<accession>A0A832ZKB7</accession>
<feature type="domain" description="THIF-type NAD/FAD binding fold" evidence="1">
    <location>
        <begin position="9"/>
        <end position="133"/>
    </location>
</feature>
<dbReference type="PIRSF" id="PIRSF006529">
    <property type="entry name" value="UCP006529_dinclt"/>
    <property type="match status" value="1"/>
</dbReference>
<dbReference type="InterPro" id="IPR000594">
    <property type="entry name" value="ThiF_NAD_FAD-bd"/>
</dbReference>
<dbReference type="SUPFAM" id="SSF69572">
    <property type="entry name" value="Activating enzymes of the ubiquitin-like proteins"/>
    <property type="match status" value="1"/>
</dbReference>
<name>A0A832ZKB7_9EURY</name>
<organism evidence="3 4">
    <name type="scientific">Methanothermococcus okinawensis</name>
    <dbReference type="NCBI Taxonomy" id="155863"/>
    <lineage>
        <taxon>Archaea</taxon>
        <taxon>Methanobacteriati</taxon>
        <taxon>Methanobacteriota</taxon>
        <taxon>Methanomada group</taxon>
        <taxon>Methanococci</taxon>
        <taxon>Methanococcales</taxon>
        <taxon>Methanococcaceae</taxon>
        <taxon>Methanothermococcus</taxon>
    </lineage>
</organism>
<dbReference type="AlphaFoldDB" id="A0A832ZKB7"/>
<dbReference type="EMBL" id="DQUO01000018">
    <property type="protein sequence ID" value="HIP91031.1"/>
    <property type="molecule type" value="Genomic_DNA"/>
</dbReference>
<dbReference type="Gene3D" id="3.40.50.720">
    <property type="entry name" value="NAD(P)-binding Rossmann-like Domain"/>
    <property type="match status" value="1"/>
</dbReference>
<evidence type="ECO:0000313" key="4">
    <source>
        <dbReference type="Proteomes" id="UP000618343"/>
    </source>
</evidence>
<gene>
    <name evidence="2" type="ORF">EYH15_02455</name>
    <name evidence="3" type="ORF">EYH21_01860</name>
</gene>
<dbReference type="Proteomes" id="UP000643554">
    <property type="component" value="Unassembled WGS sequence"/>
</dbReference>
<comment type="caution">
    <text evidence="3">The sequence shown here is derived from an EMBL/GenBank/DDBJ whole genome shotgun (WGS) entry which is preliminary data.</text>
</comment>
<evidence type="ECO:0000313" key="2">
    <source>
        <dbReference type="EMBL" id="HIP84334.1"/>
    </source>
</evidence>
<dbReference type="Pfam" id="PF00899">
    <property type="entry name" value="ThiF"/>
    <property type="match status" value="1"/>
</dbReference>
<proteinExistence type="predicted"/>
<dbReference type="EMBL" id="DQUI01000044">
    <property type="protein sequence ID" value="HIP84334.1"/>
    <property type="molecule type" value="Genomic_DNA"/>
</dbReference>
<dbReference type="CDD" id="cd01483">
    <property type="entry name" value="E1_enzyme_family"/>
    <property type="match status" value="1"/>
</dbReference>
<dbReference type="InterPro" id="IPR035985">
    <property type="entry name" value="Ubiquitin-activating_enz"/>
</dbReference>
<reference evidence="3" key="1">
    <citation type="journal article" date="2020" name="ISME J.">
        <title>Gammaproteobacteria mediating utilization of methyl-, sulfur- and petroleum organic compounds in deep ocean hydrothermal plumes.</title>
        <authorList>
            <person name="Zhou Z."/>
            <person name="Liu Y."/>
            <person name="Pan J."/>
            <person name="Cron B.R."/>
            <person name="Toner B.M."/>
            <person name="Anantharaman K."/>
            <person name="Breier J.A."/>
            <person name="Dick G.J."/>
            <person name="Li M."/>
        </authorList>
    </citation>
    <scope>NUCLEOTIDE SEQUENCE</scope>
    <source>
        <strain evidence="2">SZUA-1453</strain>
        <strain evidence="3">SZUA-1471</strain>
    </source>
</reference>
<dbReference type="GO" id="GO:0008641">
    <property type="term" value="F:ubiquitin-like modifier activating enzyme activity"/>
    <property type="evidence" value="ECO:0007669"/>
    <property type="project" value="InterPro"/>
</dbReference>
<dbReference type="InterPro" id="IPR012028">
    <property type="entry name" value="UCP006529_dinclt"/>
</dbReference>
<evidence type="ECO:0000313" key="3">
    <source>
        <dbReference type="EMBL" id="HIP91031.1"/>
    </source>
</evidence>